<evidence type="ECO:0000256" key="5">
    <source>
        <dbReference type="ARBA" id="ARBA00022833"/>
    </source>
</evidence>
<keyword evidence="3" id="KW-0732">Signal</keyword>
<evidence type="ECO:0000313" key="7">
    <source>
        <dbReference type="EMBL" id="MFC4199785.1"/>
    </source>
</evidence>
<dbReference type="InterPro" id="IPR000526">
    <property type="entry name" value="Auxin-bd"/>
</dbReference>
<dbReference type="PANTHER" id="PTHR37236:SF1">
    <property type="entry name" value="AUXIN-BINDING PROTEIN 1"/>
    <property type="match status" value="1"/>
</dbReference>
<sequence>MPVIDINALPSFQIPGIEHKTVAGPRDHMRQMEMWMQTIEPGGATPVHRHDCEEAIVVLSGSGQCVVDGVTTPFGPNCTLTFLPNQVHQICNTGTVPMNIVAALSMAPVDVETEFGQRVTLPWDQHSHAN</sequence>
<dbReference type="RefSeq" id="WP_217962542.1">
    <property type="nucleotide sequence ID" value="NZ_JAHTBN010000001.1"/>
</dbReference>
<accession>A0ABV8NS15</accession>
<evidence type="ECO:0000256" key="2">
    <source>
        <dbReference type="ARBA" id="ARBA00022723"/>
    </source>
</evidence>
<dbReference type="Pfam" id="PF02041">
    <property type="entry name" value="Auxin_BP"/>
    <property type="match status" value="1"/>
</dbReference>
<gene>
    <name evidence="7" type="ORF">ACFOY1_02360</name>
</gene>
<name>A0ABV8NS15_9BURK</name>
<dbReference type="Proteomes" id="UP001595848">
    <property type="component" value="Unassembled WGS sequence"/>
</dbReference>
<keyword evidence="6" id="KW-0325">Glycoprotein</keyword>
<dbReference type="PANTHER" id="PTHR37236">
    <property type="entry name" value="AUXIN-BINDING PROTEIN 1"/>
    <property type="match status" value="1"/>
</dbReference>
<keyword evidence="5" id="KW-0862">Zinc</keyword>
<keyword evidence="8" id="KW-1185">Reference proteome</keyword>
<reference evidence="8" key="1">
    <citation type="journal article" date="2019" name="Int. J. Syst. Evol. Microbiol.">
        <title>The Global Catalogue of Microorganisms (GCM) 10K type strain sequencing project: providing services to taxonomists for standard genome sequencing and annotation.</title>
        <authorList>
            <consortium name="The Broad Institute Genomics Platform"/>
            <consortium name="The Broad Institute Genome Sequencing Center for Infectious Disease"/>
            <person name="Wu L."/>
            <person name="Ma J."/>
        </authorList>
    </citation>
    <scope>NUCLEOTIDE SEQUENCE [LARGE SCALE GENOMIC DNA]</scope>
    <source>
        <strain evidence="8">LMG 24813</strain>
    </source>
</reference>
<proteinExistence type="predicted"/>
<keyword evidence="2" id="KW-0479">Metal-binding</keyword>
<evidence type="ECO:0000256" key="4">
    <source>
        <dbReference type="ARBA" id="ARBA00022824"/>
    </source>
</evidence>
<comment type="subcellular location">
    <subcellularLocation>
        <location evidence="1">Endoplasmic reticulum</location>
    </subcellularLocation>
</comment>
<evidence type="ECO:0000256" key="6">
    <source>
        <dbReference type="ARBA" id="ARBA00023180"/>
    </source>
</evidence>
<evidence type="ECO:0000256" key="1">
    <source>
        <dbReference type="ARBA" id="ARBA00004240"/>
    </source>
</evidence>
<evidence type="ECO:0000313" key="8">
    <source>
        <dbReference type="Proteomes" id="UP001595848"/>
    </source>
</evidence>
<organism evidence="7 8">
    <name type="scientific">Candidimonas humi</name>
    <dbReference type="NCBI Taxonomy" id="683355"/>
    <lineage>
        <taxon>Bacteria</taxon>
        <taxon>Pseudomonadati</taxon>
        <taxon>Pseudomonadota</taxon>
        <taxon>Betaproteobacteria</taxon>
        <taxon>Burkholderiales</taxon>
        <taxon>Alcaligenaceae</taxon>
        <taxon>Candidimonas</taxon>
    </lineage>
</organism>
<evidence type="ECO:0000256" key="3">
    <source>
        <dbReference type="ARBA" id="ARBA00022729"/>
    </source>
</evidence>
<protein>
    <submittedName>
        <fullName evidence="7">Cupin domain-containing protein</fullName>
    </submittedName>
</protein>
<keyword evidence="4" id="KW-0256">Endoplasmic reticulum</keyword>
<dbReference type="EMBL" id="JBHSBV010000001">
    <property type="protein sequence ID" value="MFC4199785.1"/>
    <property type="molecule type" value="Genomic_DNA"/>
</dbReference>
<comment type="caution">
    <text evidence="7">The sequence shown here is derived from an EMBL/GenBank/DDBJ whole genome shotgun (WGS) entry which is preliminary data.</text>
</comment>